<comment type="caution">
    <text evidence="2">The sequence shown here is derived from an EMBL/GenBank/DDBJ whole genome shotgun (WGS) entry which is preliminary data.</text>
</comment>
<name>A0AAD6Z621_9AGAR</name>
<feature type="non-terminal residue" evidence="2">
    <location>
        <position position="97"/>
    </location>
</feature>
<sequence length="97" mass="10949">MAYTWYEEDIVQRYNVVLVGWTPAKFVNPSELSTSLEGLRTLLQALKDGKCFFKKLSPAEAAARKRAWEEKVAKGLEVAKHRAGRSDQGIPRKRAQG</sequence>
<accession>A0AAD6Z621</accession>
<protein>
    <submittedName>
        <fullName evidence="2">Uncharacterized protein</fullName>
    </submittedName>
</protein>
<gene>
    <name evidence="2" type="ORF">DFH08DRAFT_660515</name>
    <name evidence="1" type="ORF">DFH08DRAFT_661600</name>
</gene>
<dbReference type="Proteomes" id="UP001218218">
    <property type="component" value="Unassembled WGS sequence"/>
</dbReference>
<evidence type="ECO:0000313" key="2">
    <source>
        <dbReference type="EMBL" id="KAJ7308650.1"/>
    </source>
</evidence>
<evidence type="ECO:0000313" key="3">
    <source>
        <dbReference type="Proteomes" id="UP001218218"/>
    </source>
</evidence>
<reference evidence="2" key="1">
    <citation type="submission" date="2023-03" db="EMBL/GenBank/DDBJ databases">
        <title>Massive genome expansion in bonnet fungi (Mycena s.s.) driven by repeated elements and novel gene families across ecological guilds.</title>
        <authorList>
            <consortium name="Lawrence Berkeley National Laboratory"/>
            <person name="Harder C.B."/>
            <person name="Miyauchi S."/>
            <person name="Viragh M."/>
            <person name="Kuo A."/>
            <person name="Thoen E."/>
            <person name="Andreopoulos B."/>
            <person name="Lu D."/>
            <person name="Skrede I."/>
            <person name="Drula E."/>
            <person name="Henrissat B."/>
            <person name="Morin E."/>
            <person name="Kohler A."/>
            <person name="Barry K."/>
            <person name="LaButti K."/>
            <person name="Morin E."/>
            <person name="Salamov A."/>
            <person name="Lipzen A."/>
            <person name="Mereny Z."/>
            <person name="Hegedus B."/>
            <person name="Baldrian P."/>
            <person name="Stursova M."/>
            <person name="Weitz H."/>
            <person name="Taylor A."/>
            <person name="Grigoriev I.V."/>
            <person name="Nagy L.G."/>
            <person name="Martin F."/>
            <person name="Kauserud H."/>
        </authorList>
    </citation>
    <scope>NUCLEOTIDE SEQUENCE</scope>
    <source>
        <strain evidence="2">CBHHK002</strain>
    </source>
</reference>
<keyword evidence="3" id="KW-1185">Reference proteome</keyword>
<proteinExistence type="predicted"/>
<organism evidence="2 3">
    <name type="scientific">Mycena albidolilacea</name>
    <dbReference type="NCBI Taxonomy" id="1033008"/>
    <lineage>
        <taxon>Eukaryota</taxon>
        <taxon>Fungi</taxon>
        <taxon>Dikarya</taxon>
        <taxon>Basidiomycota</taxon>
        <taxon>Agaricomycotina</taxon>
        <taxon>Agaricomycetes</taxon>
        <taxon>Agaricomycetidae</taxon>
        <taxon>Agaricales</taxon>
        <taxon>Marasmiineae</taxon>
        <taxon>Mycenaceae</taxon>
        <taxon>Mycena</taxon>
    </lineage>
</organism>
<dbReference type="AlphaFoldDB" id="A0AAD6Z621"/>
<evidence type="ECO:0000313" key="1">
    <source>
        <dbReference type="EMBL" id="KAJ7306242.1"/>
    </source>
</evidence>
<dbReference type="EMBL" id="JARIHO010000093">
    <property type="protein sequence ID" value="KAJ7306242.1"/>
    <property type="molecule type" value="Genomic_DNA"/>
</dbReference>
<dbReference type="EMBL" id="JARIHO010000084">
    <property type="protein sequence ID" value="KAJ7308650.1"/>
    <property type="molecule type" value="Genomic_DNA"/>
</dbReference>